<dbReference type="OMA" id="LEAKPPY"/>
<dbReference type="STRING" id="29655.A0A0K9NKI7"/>
<evidence type="ECO:0000313" key="1">
    <source>
        <dbReference type="EMBL" id="KMZ57108.1"/>
    </source>
</evidence>
<dbReference type="GO" id="GO:0000724">
    <property type="term" value="P:double-strand break repair via homologous recombination"/>
    <property type="evidence" value="ECO:0000318"/>
    <property type="project" value="GO_Central"/>
</dbReference>
<dbReference type="SUPFAM" id="SSF52540">
    <property type="entry name" value="P-loop containing nucleoside triphosphate hydrolases"/>
    <property type="match status" value="1"/>
</dbReference>
<reference evidence="2" key="1">
    <citation type="journal article" date="2016" name="Nature">
        <title>The genome of the seagrass Zostera marina reveals angiosperm adaptation to the sea.</title>
        <authorList>
            <person name="Olsen J.L."/>
            <person name="Rouze P."/>
            <person name="Verhelst B."/>
            <person name="Lin Y.-C."/>
            <person name="Bayer T."/>
            <person name="Collen J."/>
            <person name="Dattolo E."/>
            <person name="De Paoli E."/>
            <person name="Dittami S."/>
            <person name="Maumus F."/>
            <person name="Michel G."/>
            <person name="Kersting A."/>
            <person name="Lauritano C."/>
            <person name="Lohaus R."/>
            <person name="Toepel M."/>
            <person name="Tonon T."/>
            <person name="Vanneste K."/>
            <person name="Amirebrahimi M."/>
            <person name="Brakel J."/>
            <person name="Bostroem C."/>
            <person name="Chovatia M."/>
            <person name="Grimwood J."/>
            <person name="Jenkins J.W."/>
            <person name="Jueterbock A."/>
            <person name="Mraz A."/>
            <person name="Stam W.T."/>
            <person name="Tice H."/>
            <person name="Bornberg-Bauer E."/>
            <person name="Green P.J."/>
            <person name="Pearson G.A."/>
            <person name="Procaccini G."/>
            <person name="Duarte C.M."/>
            <person name="Schmutz J."/>
            <person name="Reusch T.B.H."/>
            <person name="Van de Peer Y."/>
        </authorList>
    </citation>
    <scope>NUCLEOTIDE SEQUENCE [LARGE SCALE GENOMIC DNA]</scope>
    <source>
        <strain evidence="2">cv. Finnish</strain>
    </source>
</reference>
<dbReference type="InterPro" id="IPR027417">
    <property type="entry name" value="P-loop_NTPase"/>
</dbReference>
<dbReference type="PANTHER" id="PTHR28653">
    <property type="match status" value="1"/>
</dbReference>
<keyword evidence="2" id="KW-1185">Reference proteome</keyword>
<proteinExistence type="predicted"/>
<dbReference type="GO" id="GO:0003697">
    <property type="term" value="F:single-stranded DNA binding"/>
    <property type="evidence" value="ECO:0000318"/>
    <property type="project" value="GO_Central"/>
</dbReference>
<dbReference type="Gene3D" id="3.40.50.300">
    <property type="entry name" value="P-loop containing nucleotide triphosphate hydrolases"/>
    <property type="match status" value="1"/>
</dbReference>
<organism evidence="1 2">
    <name type="scientific">Zostera marina</name>
    <name type="common">Eelgrass</name>
    <dbReference type="NCBI Taxonomy" id="29655"/>
    <lineage>
        <taxon>Eukaryota</taxon>
        <taxon>Viridiplantae</taxon>
        <taxon>Streptophyta</taxon>
        <taxon>Embryophyta</taxon>
        <taxon>Tracheophyta</taxon>
        <taxon>Spermatophyta</taxon>
        <taxon>Magnoliopsida</taxon>
        <taxon>Liliopsida</taxon>
        <taxon>Zosteraceae</taxon>
        <taxon>Zostera</taxon>
    </lineage>
</organism>
<accession>A0A0K9NKI7</accession>
<evidence type="ECO:0000313" key="2">
    <source>
        <dbReference type="Proteomes" id="UP000036987"/>
    </source>
</evidence>
<dbReference type="PANTHER" id="PTHR28653:SF1">
    <property type="entry name" value="ATPASE SWSAP1"/>
    <property type="match status" value="1"/>
</dbReference>
<dbReference type="EMBL" id="LFYR01002109">
    <property type="protein sequence ID" value="KMZ57108.1"/>
    <property type="molecule type" value="Genomic_DNA"/>
</dbReference>
<comment type="caution">
    <text evidence="1">The sequence shown here is derived from an EMBL/GenBank/DDBJ whole genome shotgun (WGS) entry which is preliminary data.</text>
</comment>
<sequence length="223" mass="25431">MVEFFFTCNSSFMSTDAMMLLSGPPSSGKTSLLFQFAFNCALQNTGDVVFICSKQRLEAKPPFLSKGTDPDSEVFRRVHMKYIKDDEGIKKYFAAFHLHDNIPSTVIIDGFGDFFVESNCQNRYSNPRGRDLAMSRSLALCRDAIHHANERLSSMRSCKLLLSDTHQGDNPRLLFIYKRWISSIFVISKGNYDSFLLKESNRMKSAKYSISLQSLVLEEIIDE</sequence>
<dbReference type="Proteomes" id="UP000036987">
    <property type="component" value="Unassembled WGS sequence"/>
</dbReference>
<dbReference type="AlphaFoldDB" id="A0A0K9NKI7"/>
<dbReference type="OrthoDB" id="67296at2759"/>
<protein>
    <submittedName>
        <fullName evidence="1">Uncharacterized protein</fullName>
    </submittedName>
</protein>
<name>A0A0K9NKI7_ZOSMR</name>
<gene>
    <name evidence="1" type="ORF">ZOSMA_89G00610</name>
</gene>
<dbReference type="GO" id="GO:0097196">
    <property type="term" value="C:Shu complex"/>
    <property type="evidence" value="ECO:0000318"/>
    <property type="project" value="GO_Central"/>
</dbReference>